<dbReference type="EMBL" id="AALLDS010000027">
    <property type="protein sequence ID" value="EDA7614694.1"/>
    <property type="molecule type" value="Genomic_DNA"/>
</dbReference>
<evidence type="ECO:0000313" key="1">
    <source>
        <dbReference type="EMBL" id="APA22872.1"/>
    </source>
</evidence>
<protein>
    <submittedName>
        <fullName evidence="2">Uncharacterized protein</fullName>
    </submittedName>
</protein>
<organism evidence="2">
    <name type="scientific">Salmonella typhimurium</name>
    <dbReference type="NCBI Taxonomy" id="90371"/>
    <lineage>
        <taxon>Bacteria</taxon>
        <taxon>Pseudomonadati</taxon>
        <taxon>Pseudomonadota</taxon>
        <taxon>Gammaproteobacteria</taxon>
        <taxon>Enterobacterales</taxon>
        <taxon>Enterobacteriaceae</taxon>
        <taxon>Salmonella</taxon>
    </lineage>
</organism>
<reference evidence="1" key="1">
    <citation type="journal article" date="2016" name="Sci. Rep.">
        <title>Isolation and plasmid characterization of carbapenemase (IMP-4) producing Salmonella enterica Typhimurium from cats.</title>
        <authorList>
            <person name="Abraham S."/>
            <person name="O'Dea M."/>
            <person name="Trott D.J."/>
            <person name="Abraham R.J."/>
            <person name="Hughes D."/>
            <person name="Pang S."/>
            <person name="McKew G."/>
            <person name="Cheong E.Y."/>
            <person name="Merlino J."/>
            <person name="Saputra S."/>
            <person name="Malik R."/>
            <person name="Gottlieb T."/>
        </authorList>
    </citation>
    <scope>NUCLEOTIDE SEQUENCE</scope>
    <source>
        <strain evidence="1">MU1</strain>
        <plasmid evidence="1">pIMP4-SEM1</plasmid>
    </source>
</reference>
<sequence length="125" mass="14254">MKALDVVSTQLNFINLLDQAGYALSEIVVKRFSAAPAFNEGHWLFIAEQDNRYIEVVCILSLASESGEQHIDVFINMFEDPIDDVISRNIETKTFATLYKYIERIPFTPGVKKEFLSSIENINFS</sequence>
<proteinExistence type="predicted"/>
<reference evidence="2" key="3">
    <citation type="submission" date="2018-07" db="EMBL/GenBank/DDBJ databases">
        <authorList>
            <person name="Ashton P.M."/>
            <person name="Dallman T."/>
            <person name="Nair S."/>
            <person name="De Pinna E."/>
            <person name="Peters T."/>
            <person name="Grant K."/>
        </authorList>
    </citation>
    <scope>NUCLEOTIDE SEQUENCE</scope>
    <source>
        <strain evidence="2">116039</strain>
    </source>
</reference>
<accession>A0A077W2X2</accession>
<name>A0A077W2X2_SALTM</name>
<dbReference type="EMBL" id="DAAGLI010000024">
    <property type="protein sequence ID" value="HAB3532459.1"/>
    <property type="molecule type" value="Genomic_DNA"/>
</dbReference>
<reference evidence="3" key="2">
    <citation type="journal article" date="2018" name="Genome Biol.">
        <title>SKESA: strategic k-mer extension for scrupulous assemblies.</title>
        <authorList>
            <person name="Souvorov A."/>
            <person name="Agarwala R."/>
            <person name="Lipman D.J."/>
        </authorList>
    </citation>
    <scope>NUCLEOTIDE SEQUENCE</scope>
    <source>
        <strain evidence="3">Salmonella enterica</strain>
    </source>
</reference>
<dbReference type="AlphaFoldDB" id="A0A077W2X2"/>
<geneLocation type="plasmid" evidence="1">
    <name>pIMP4-SEM1</name>
</geneLocation>
<keyword evidence="1" id="KW-0614">Plasmid</keyword>
<dbReference type="RefSeq" id="WP_000645320.1">
    <property type="nucleotide sequence ID" value="NC_024983.1"/>
</dbReference>
<evidence type="ECO:0000313" key="2">
    <source>
        <dbReference type="EMBL" id="EDA7614694.1"/>
    </source>
</evidence>
<reference evidence="3" key="4">
    <citation type="submission" date="2019-06" db="EMBL/GenBank/DDBJ databases">
        <authorList>
            <consortium name="NCBI Pathogen Detection Project"/>
        </authorList>
    </citation>
    <scope>NUCLEOTIDE SEQUENCE</scope>
    <source>
        <strain evidence="3">Salmonella enterica</strain>
    </source>
</reference>
<evidence type="ECO:0000313" key="3">
    <source>
        <dbReference type="EMBL" id="HAB3532459.1"/>
    </source>
</evidence>
<dbReference type="EMBL" id="KX810825">
    <property type="protein sequence ID" value="APA22872.1"/>
    <property type="molecule type" value="Genomic_DNA"/>
</dbReference>
<gene>
    <name evidence="2" type="ORF">A3V89_18190</name>
    <name evidence="3" type="ORF">GJE27_22015</name>
</gene>